<dbReference type="VEuPathDB" id="ToxoDB:ETH_00043045"/>
<dbReference type="VEuPathDB" id="ToxoDB:ETH2_1117600"/>
<keyword evidence="1" id="KW-0175">Coiled coil</keyword>
<evidence type="ECO:0000256" key="1">
    <source>
        <dbReference type="SAM" id="Coils"/>
    </source>
</evidence>
<feature type="coiled-coil region" evidence="1">
    <location>
        <begin position="118"/>
        <end position="145"/>
    </location>
</feature>
<evidence type="ECO:0000313" key="3">
    <source>
        <dbReference type="Proteomes" id="UP000030747"/>
    </source>
</evidence>
<dbReference type="GeneID" id="25257648"/>
<accession>U6L340</accession>
<sequence length="154" mass="16873">ASSAEGLGSPSGTGILVKVNAEKVAVTLPQEEGQDNDSKGKLECTYTSSLPIIELDPTSPTLFRFVSTSFILDRLIGRLPSEDSSGLVAAVEETDARLSLFFNISLLLQELHRAQGLNARLSRDFARAAKEKEQLEEEMRHTIRAFQLQLDSKP</sequence>
<name>U6L340_EIMTE</name>
<protein>
    <submittedName>
        <fullName evidence="2">Uncharacterized protein</fullName>
    </submittedName>
</protein>
<dbReference type="Proteomes" id="UP000030747">
    <property type="component" value="Unassembled WGS sequence"/>
</dbReference>
<keyword evidence="3" id="KW-1185">Reference proteome</keyword>
<evidence type="ECO:0000313" key="2">
    <source>
        <dbReference type="EMBL" id="CDJ44581.1"/>
    </source>
</evidence>
<reference evidence="2" key="1">
    <citation type="submission" date="2013-10" db="EMBL/GenBank/DDBJ databases">
        <title>Genomic analysis of the causative agents of coccidiosis in chickens.</title>
        <authorList>
            <person name="Reid A.J."/>
            <person name="Blake D."/>
            <person name="Billington K."/>
            <person name="Browne H."/>
            <person name="Dunn M."/>
            <person name="Hung S."/>
            <person name="Kawahara F."/>
            <person name="Miranda-Saavedra D."/>
            <person name="Mourier T."/>
            <person name="Nagra H."/>
            <person name="Otto T.D."/>
            <person name="Rawlings N."/>
            <person name="Sanchez A."/>
            <person name="Sanders M."/>
            <person name="Subramaniam C."/>
            <person name="Tay Y."/>
            <person name="Dear P."/>
            <person name="Doerig C."/>
            <person name="Gruber A."/>
            <person name="Parkinson J."/>
            <person name="Shirley M."/>
            <person name="Wan K.L."/>
            <person name="Berriman M."/>
            <person name="Tomley F."/>
            <person name="Pain A."/>
        </authorList>
    </citation>
    <scope>NUCLEOTIDE SEQUENCE [LARGE SCALE GENOMIC DNA]</scope>
    <source>
        <strain evidence="2">Houghton</strain>
    </source>
</reference>
<organism evidence="2 3">
    <name type="scientific">Eimeria tenella</name>
    <name type="common">Coccidian parasite</name>
    <dbReference type="NCBI Taxonomy" id="5802"/>
    <lineage>
        <taxon>Eukaryota</taxon>
        <taxon>Sar</taxon>
        <taxon>Alveolata</taxon>
        <taxon>Apicomplexa</taxon>
        <taxon>Conoidasida</taxon>
        <taxon>Coccidia</taxon>
        <taxon>Eucoccidiorida</taxon>
        <taxon>Eimeriorina</taxon>
        <taxon>Eimeriidae</taxon>
        <taxon>Eimeria</taxon>
    </lineage>
</organism>
<dbReference type="RefSeq" id="XP_013235329.1">
    <property type="nucleotide sequence ID" value="XM_013379875.1"/>
</dbReference>
<proteinExistence type="predicted"/>
<gene>
    <name evidence="2" type="ORF">ETH_00043045</name>
</gene>
<reference evidence="2" key="2">
    <citation type="submission" date="2013-10" db="EMBL/GenBank/DDBJ databases">
        <authorList>
            <person name="Aslett M."/>
        </authorList>
    </citation>
    <scope>NUCLEOTIDE SEQUENCE [LARGE SCALE GENOMIC DNA]</scope>
    <source>
        <strain evidence="2">Houghton</strain>
    </source>
</reference>
<dbReference type="EMBL" id="HG677325">
    <property type="protein sequence ID" value="CDJ44581.1"/>
    <property type="molecule type" value="Genomic_DNA"/>
</dbReference>
<dbReference type="OrthoDB" id="354780at2759"/>
<feature type="non-terminal residue" evidence="2">
    <location>
        <position position="1"/>
    </location>
</feature>
<dbReference type="AlphaFoldDB" id="U6L340"/>